<protein>
    <submittedName>
        <fullName evidence="2">Transposase IS200 like</fullName>
    </submittedName>
</protein>
<dbReference type="GO" id="GO:0003677">
    <property type="term" value="F:DNA binding"/>
    <property type="evidence" value="ECO:0007669"/>
    <property type="project" value="InterPro"/>
</dbReference>
<dbReference type="SUPFAM" id="SSF143422">
    <property type="entry name" value="Transposase IS200-like"/>
    <property type="match status" value="1"/>
</dbReference>
<proteinExistence type="predicted"/>
<feature type="domain" description="Transposase IS200-like" evidence="1">
    <location>
        <begin position="14"/>
        <end position="47"/>
    </location>
</feature>
<name>A0A1G8QPN7_9PSEU</name>
<dbReference type="Pfam" id="PF01797">
    <property type="entry name" value="Y1_Tnp"/>
    <property type="match status" value="1"/>
</dbReference>
<sequence>MGAEPRYPQRPRVVYTLHAHLAFVTKSRRGAFTDEILGRCEQIMHEVL</sequence>
<organism evidence="2 3">
    <name type="scientific">Lentzea albidocapillata subsp. violacea</name>
    <dbReference type="NCBI Taxonomy" id="128104"/>
    <lineage>
        <taxon>Bacteria</taxon>
        <taxon>Bacillati</taxon>
        <taxon>Actinomycetota</taxon>
        <taxon>Actinomycetes</taxon>
        <taxon>Pseudonocardiales</taxon>
        <taxon>Pseudonocardiaceae</taxon>
        <taxon>Lentzea</taxon>
    </lineage>
</organism>
<dbReference type="AlphaFoldDB" id="A0A1G8QPN7"/>
<evidence type="ECO:0000313" key="3">
    <source>
        <dbReference type="Proteomes" id="UP000199682"/>
    </source>
</evidence>
<gene>
    <name evidence="2" type="ORF">SAMN04488074_101419</name>
</gene>
<evidence type="ECO:0000313" key="2">
    <source>
        <dbReference type="EMBL" id="SDJ06646.1"/>
    </source>
</evidence>
<dbReference type="Proteomes" id="UP000199682">
    <property type="component" value="Unassembled WGS sequence"/>
</dbReference>
<dbReference type="InterPro" id="IPR002686">
    <property type="entry name" value="Transposase_17"/>
</dbReference>
<evidence type="ECO:0000259" key="1">
    <source>
        <dbReference type="Pfam" id="PF01797"/>
    </source>
</evidence>
<dbReference type="RefSeq" id="WP_176929414.1">
    <property type="nucleotide sequence ID" value="NZ_FNET01000001.1"/>
</dbReference>
<dbReference type="GO" id="GO:0004803">
    <property type="term" value="F:transposase activity"/>
    <property type="evidence" value="ECO:0007669"/>
    <property type="project" value="InterPro"/>
</dbReference>
<dbReference type="EMBL" id="FNET01000001">
    <property type="protein sequence ID" value="SDJ06646.1"/>
    <property type="molecule type" value="Genomic_DNA"/>
</dbReference>
<dbReference type="InterPro" id="IPR036515">
    <property type="entry name" value="Transposase_17_sf"/>
</dbReference>
<dbReference type="Gene3D" id="3.30.70.1290">
    <property type="entry name" value="Transposase IS200-like"/>
    <property type="match status" value="1"/>
</dbReference>
<reference evidence="3" key="1">
    <citation type="submission" date="2016-10" db="EMBL/GenBank/DDBJ databases">
        <authorList>
            <person name="Varghese N."/>
            <person name="Submissions S."/>
        </authorList>
    </citation>
    <scope>NUCLEOTIDE SEQUENCE [LARGE SCALE GENOMIC DNA]</scope>
    <source>
        <strain evidence="3">DSM 44796</strain>
    </source>
</reference>
<dbReference type="GO" id="GO:0006313">
    <property type="term" value="P:DNA transposition"/>
    <property type="evidence" value="ECO:0007669"/>
    <property type="project" value="InterPro"/>
</dbReference>
<accession>A0A1G8QPN7</accession>